<gene>
    <name evidence="2" type="ORF">LIPSTDRAFT_28989</name>
</gene>
<dbReference type="AlphaFoldDB" id="A0A1E3Q290"/>
<accession>A0A1E3Q290</accession>
<evidence type="ECO:0000313" key="3">
    <source>
        <dbReference type="Proteomes" id="UP000094385"/>
    </source>
</evidence>
<name>A0A1E3Q290_LIPST</name>
<dbReference type="Proteomes" id="UP000094385">
    <property type="component" value="Unassembled WGS sequence"/>
</dbReference>
<reference evidence="2 3" key="1">
    <citation type="journal article" date="2016" name="Proc. Natl. Acad. Sci. U.S.A.">
        <title>Comparative genomics of biotechnologically important yeasts.</title>
        <authorList>
            <person name="Riley R."/>
            <person name="Haridas S."/>
            <person name="Wolfe K.H."/>
            <person name="Lopes M.R."/>
            <person name="Hittinger C.T."/>
            <person name="Goeker M."/>
            <person name="Salamov A.A."/>
            <person name="Wisecaver J.H."/>
            <person name="Long T.M."/>
            <person name="Calvey C.H."/>
            <person name="Aerts A.L."/>
            <person name="Barry K.W."/>
            <person name="Choi C."/>
            <person name="Clum A."/>
            <person name="Coughlan A.Y."/>
            <person name="Deshpande S."/>
            <person name="Douglass A.P."/>
            <person name="Hanson S.J."/>
            <person name="Klenk H.-P."/>
            <person name="LaButti K.M."/>
            <person name="Lapidus A."/>
            <person name="Lindquist E.A."/>
            <person name="Lipzen A.M."/>
            <person name="Meier-Kolthoff J.P."/>
            <person name="Ohm R.A."/>
            <person name="Otillar R.P."/>
            <person name="Pangilinan J.L."/>
            <person name="Peng Y."/>
            <person name="Rokas A."/>
            <person name="Rosa C.A."/>
            <person name="Scheuner C."/>
            <person name="Sibirny A.A."/>
            <person name="Slot J.C."/>
            <person name="Stielow J.B."/>
            <person name="Sun H."/>
            <person name="Kurtzman C.P."/>
            <person name="Blackwell M."/>
            <person name="Grigoriev I.V."/>
            <person name="Jeffries T.W."/>
        </authorList>
    </citation>
    <scope>NUCLEOTIDE SEQUENCE [LARGE SCALE GENOMIC DNA]</scope>
    <source>
        <strain evidence="2 3">NRRL Y-11557</strain>
    </source>
</reference>
<evidence type="ECO:0000313" key="2">
    <source>
        <dbReference type="EMBL" id="ODQ71720.1"/>
    </source>
</evidence>
<protein>
    <submittedName>
        <fullName evidence="2">Uncharacterized protein</fullName>
    </submittedName>
</protein>
<proteinExistence type="predicted"/>
<keyword evidence="3" id="KW-1185">Reference proteome</keyword>
<dbReference type="EMBL" id="KV454297">
    <property type="protein sequence ID" value="ODQ71720.1"/>
    <property type="molecule type" value="Genomic_DNA"/>
</dbReference>
<sequence>MGRRSKRSIRGEANAKKRARKNSYEEQNKLNVEVADEKTPDEIEIELEIESDCEFEELEVSDEEPENIQSLYNYMADTAPINALHKYRQGKETTGMKSLFEYFKAPNNDNLEAVALRNDLPRE</sequence>
<organism evidence="2 3">
    <name type="scientific">Lipomyces starkeyi NRRL Y-11557</name>
    <dbReference type="NCBI Taxonomy" id="675824"/>
    <lineage>
        <taxon>Eukaryota</taxon>
        <taxon>Fungi</taxon>
        <taxon>Dikarya</taxon>
        <taxon>Ascomycota</taxon>
        <taxon>Saccharomycotina</taxon>
        <taxon>Lipomycetes</taxon>
        <taxon>Lipomycetales</taxon>
        <taxon>Lipomycetaceae</taxon>
        <taxon>Lipomyces</taxon>
    </lineage>
</organism>
<feature type="region of interest" description="Disordered" evidence="1">
    <location>
        <begin position="1"/>
        <end position="25"/>
    </location>
</feature>
<evidence type="ECO:0000256" key="1">
    <source>
        <dbReference type="SAM" id="MobiDB-lite"/>
    </source>
</evidence>